<name>A0ABQ5W1Y8_9HYPH</name>
<dbReference type="Proteomes" id="UP001156691">
    <property type="component" value="Unassembled WGS sequence"/>
</dbReference>
<evidence type="ECO:0000313" key="2">
    <source>
        <dbReference type="Proteomes" id="UP001156691"/>
    </source>
</evidence>
<organism evidence="1 2">
    <name type="scientific">Devosia nitrariae</name>
    <dbReference type="NCBI Taxonomy" id="2071872"/>
    <lineage>
        <taxon>Bacteria</taxon>
        <taxon>Pseudomonadati</taxon>
        <taxon>Pseudomonadota</taxon>
        <taxon>Alphaproteobacteria</taxon>
        <taxon>Hyphomicrobiales</taxon>
        <taxon>Devosiaceae</taxon>
        <taxon>Devosia</taxon>
    </lineage>
</organism>
<sequence>MAIADFTPVDRSIQFPLARGFHAIVAWVAARRAARAKREALLSLLFAPEHRLRDVGITREQLIRAIEAQGTRVRASEHRIQK</sequence>
<gene>
    <name evidence="1" type="ORF">GCM10010862_11450</name>
</gene>
<keyword evidence="2" id="KW-1185">Reference proteome</keyword>
<proteinExistence type="predicted"/>
<comment type="caution">
    <text evidence="1">The sequence shown here is derived from an EMBL/GenBank/DDBJ whole genome shotgun (WGS) entry which is preliminary data.</text>
</comment>
<protein>
    <recommendedName>
        <fullName evidence="3">DUF1127 domain-containing protein</fullName>
    </recommendedName>
</protein>
<dbReference type="EMBL" id="BSNS01000007">
    <property type="protein sequence ID" value="GLQ53886.1"/>
    <property type="molecule type" value="Genomic_DNA"/>
</dbReference>
<accession>A0ABQ5W1Y8</accession>
<evidence type="ECO:0008006" key="3">
    <source>
        <dbReference type="Google" id="ProtNLM"/>
    </source>
</evidence>
<evidence type="ECO:0000313" key="1">
    <source>
        <dbReference type="EMBL" id="GLQ53886.1"/>
    </source>
</evidence>
<reference evidence="2" key="1">
    <citation type="journal article" date="2019" name="Int. J. Syst. Evol. Microbiol.">
        <title>The Global Catalogue of Microorganisms (GCM) 10K type strain sequencing project: providing services to taxonomists for standard genome sequencing and annotation.</title>
        <authorList>
            <consortium name="The Broad Institute Genomics Platform"/>
            <consortium name="The Broad Institute Genome Sequencing Center for Infectious Disease"/>
            <person name="Wu L."/>
            <person name="Ma J."/>
        </authorList>
    </citation>
    <scope>NUCLEOTIDE SEQUENCE [LARGE SCALE GENOMIC DNA]</scope>
    <source>
        <strain evidence="2">NBRC 112416</strain>
    </source>
</reference>
<dbReference type="RefSeq" id="WP_284339340.1">
    <property type="nucleotide sequence ID" value="NZ_BSNS01000007.1"/>
</dbReference>